<accession>A0A9X8QM39</accession>
<evidence type="ECO:0000313" key="2">
    <source>
        <dbReference type="EMBL" id="SER51388.1"/>
    </source>
</evidence>
<dbReference type="CDD" id="cd00093">
    <property type="entry name" value="HTH_XRE"/>
    <property type="match status" value="1"/>
</dbReference>
<reference evidence="2 3" key="1">
    <citation type="submission" date="2016-10" db="EMBL/GenBank/DDBJ databases">
        <authorList>
            <person name="Varghese N."/>
            <person name="Submissions S."/>
        </authorList>
    </citation>
    <scope>NUCLEOTIDE SEQUENCE [LARGE SCALE GENOMIC DNA]</scope>
    <source>
        <strain evidence="2 3">LMG 21974</strain>
    </source>
</reference>
<gene>
    <name evidence="2" type="ORF">SAMN05216409_13213</name>
</gene>
<dbReference type="InterPro" id="IPR010982">
    <property type="entry name" value="Lambda_DNA-bd_dom_sf"/>
</dbReference>
<evidence type="ECO:0000259" key="1">
    <source>
        <dbReference type="PROSITE" id="PS50943"/>
    </source>
</evidence>
<evidence type="ECO:0000313" key="3">
    <source>
        <dbReference type="Proteomes" id="UP000183210"/>
    </source>
</evidence>
<dbReference type="Proteomes" id="UP000183210">
    <property type="component" value="Unassembled WGS sequence"/>
</dbReference>
<comment type="caution">
    <text evidence="2">The sequence shown here is derived from an EMBL/GenBank/DDBJ whole genome shotgun (WGS) entry which is preliminary data.</text>
</comment>
<dbReference type="InterPro" id="IPR001387">
    <property type="entry name" value="Cro/C1-type_HTH"/>
</dbReference>
<protein>
    <submittedName>
        <fullName evidence="2">Helix-turn-helix</fullName>
    </submittedName>
</protein>
<proteinExistence type="predicted"/>
<dbReference type="AlphaFoldDB" id="A0A9X8QM39"/>
<dbReference type="RefSeq" id="WP_074830591.1">
    <property type="nucleotide sequence ID" value="NZ_FOEV01000032.1"/>
</dbReference>
<dbReference type="SUPFAM" id="SSF47413">
    <property type="entry name" value="lambda repressor-like DNA-binding domains"/>
    <property type="match status" value="1"/>
</dbReference>
<name>A0A9X8QM39_9PSED</name>
<organism evidence="2 3">
    <name type="scientific">Pseudomonas lutea</name>
    <dbReference type="NCBI Taxonomy" id="243924"/>
    <lineage>
        <taxon>Bacteria</taxon>
        <taxon>Pseudomonadati</taxon>
        <taxon>Pseudomonadota</taxon>
        <taxon>Gammaproteobacteria</taxon>
        <taxon>Pseudomonadales</taxon>
        <taxon>Pseudomonadaceae</taxon>
        <taxon>Pseudomonas</taxon>
    </lineage>
</organism>
<dbReference type="Gene3D" id="1.10.260.40">
    <property type="entry name" value="lambda repressor-like DNA-binding domains"/>
    <property type="match status" value="1"/>
</dbReference>
<dbReference type="GeneID" id="300269840"/>
<dbReference type="Pfam" id="PF01381">
    <property type="entry name" value="HTH_3"/>
    <property type="match status" value="1"/>
</dbReference>
<sequence length="81" mass="9091">MTPLKKARKARGWTLDDVCARLKAFGVSCENGNLSRIERQLQRPSYDVAEGLAKVFDGYLNEIQIIYPERYVASDTAIQAA</sequence>
<dbReference type="EMBL" id="FOEV01000032">
    <property type="protein sequence ID" value="SER51388.1"/>
    <property type="molecule type" value="Genomic_DNA"/>
</dbReference>
<dbReference type="GO" id="GO:0003677">
    <property type="term" value="F:DNA binding"/>
    <property type="evidence" value="ECO:0007669"/>
    <property type="project" value="InterPro"/>
</dbReference>
<dbReference type="PROSITE" id="PS50943">
    <property type="entry name" value="HTH_CROC1"/>
    <property type="match status" value="1"/>
</dbReference>
<feature type="domain" description="HTH cro/C1-type" evidence="1">
    <location>
        <begin position="4"/>
        <end position="63"/>
    </location>
</feature>